<organism evidence="1 2">
    <name type="scientific">Clunio marinus</name>
    <dbReference type="NCBI Taxonomy" id="568069"/>
    <lineage>
        <taxon>Eukaryota</taxon>
        <taxon>Metazoa</taxon>
        <taxon>Ecdysozoa</taxon>
        <taxon>Arthropoda</taxon>
        <taxon>Hexapoda</taxon>
        <taxon>Insecta</taxon>
        <taxon>Pterygota</taxon>
        <taxon>Neoptera</taxon>
        <taxon>Endopterygota</taxon>
        <taxon>Diptera</taxon>
        <taxon>Nematocera</taxon>
        <taxon>Chironomoidea</taxon>
        <taxon>Chironomidae</taxon>
        <taxon>Clunio</taxon>
    </lineage>
</organism>
<evidence type="ECO:0000313" key="1">
    <source>
        <dbReference type="EMBL" id="CRL08072.1"/>
    </source>
</evidence>
<proteinExistence type="predicted"/>
<protein>
    <submittedName>
        <fullName evidence="1">CLUMA_CG021133, isoform A</fullName>
    </submittedName>
</protein>
<evidence type="ECO:0000313" key="2">
    <source>
        <dbReference type="Proteomes" id="UP000183832"/>
    </source>
</evidence>
<sequence length="88" mass="10467">MFFKLHNDLQLNEFNYLAIVENPPFLFVLNSLTDLSPLKSAVHFVHSRFKPRLDHEVIDILSCRRYRYFSLLRKRRAMTKSNPTAINT</sequence>
<accession>A0A1J1J6R2</accession>
<name>A0A1J1J6R2_9DIPT</name>
<dbReference type="AlphaFoldDB" id="A0A1J1J6R2"/>
<dbReference type="EMBL" id="CVRI01000074">
    <property type="protein sequence ID" value="CRL08072.1"/>
    <property type="molecule type" value="Genomic_DNA"/>
</dbReference>
<keyword evidence="2" id="KW-1185">Reference proteome</keyword>
<reference evidence="1 2" key="1">
    <citation type="submission" date="2015-04" db="EMBL/GenBank/DDBJ databases">
        <authorList>
            <person name="Syromyatnikov M.Y."/>
            <person name="Popov V.N."/>
        </authorList>
    </citation>
    <scope>NUCLEOTIDE SEQUENCE [LARGE SCALE GENOMIC DNA]</scope>
</reference>
<gene>
    <name evidence="1" type="ORF">CLUMA_CG021133</name>
</gene>
<dbReference type="Proteomes" id="UP000183832">
    <property type="component" value="Unassembled WGS sequence"/>
</dbReference>